<keyword evidence="4 5" id="KW-0472">Membrane</keyword>
<dbReference type="GeneID" id="5887298"/>
<dbReference type="InParanoid" id="A9UQC2"/>
<evidence type="ECO:0000256" key="1">
    <source>
        <dbReference type="ARBA" id="ARBA00004141"/>
    </source>
</evidence>
<dbReference type="KEGG" id="mbr:MONBRDRAFT_5230"/>
<dbReference type="GO" id="GO:1905515">
    <property type="term" value="P:non-motile cilium assembly"/>
    <property type="evidence" value="ECO:0000318"/>
    <property type="project" value="GO_Central"/>
</dbReference>
<dbReference type="RefSeq" id="XP_001742333.1">
    <property type="nucleotide sequence ID" value="XM_001742281.1"/>
</dbReference>
<dbReference type="GO" id="GO:0016020">
    <property type="term" value="C:membrane"/>
    <property type="evidence" value="ECO:0007669"/>
    <property type="project" value="UniProtKB-SubCell"/>
</dbReference>
<dbReference type="AlphaFoldDB" id="A9UQC2"/>
<feature type="transmembrane region" description="Helical" evidence="5">
    <location>
        <begin position="15"/>
        <end position="37"/>
    </location>
</feature>
<dbReference type="EMBL" id="CH991543">
    <property type="protein sequence ID" value="EDQ92571.1"/>
    <property type="molecule type" value="Genomic_DNA"/>
</dbReference>
<dbReference type="PANTHER" id="PTHR13531">
    <property type="entry name" value="GEO07735P1-RELATED-RELATED"/>
    <property type="match status" value="1"/>
</dbReference>
<dbReference type="Pfam" id="PF09799">
    <property type="entry name" value="Transmemb_17"/>
    <property type="match status" value="1"/>
</dbReference>
<gene>
    <name evidence="6" type="ORF">MONBRDRAFT_5230</name>
</gene>
<dbReference type="STRING" id="81824.A9UQC2"/>
<reference evidence="6 7" key="1">
    <citation type="journal article" date="2008" name="Nature">
        <title>The genome of the choanoflagellate Monosiga brevicollis and the origin of metazoans.</title>
        <authorList>
            <consortium name="JGI Sequencing"/>
            <person name="King N."/>
            <person name="Westbrook M.J."/>
            <person name="Young S.L."/>
            <person name="Kuo A."/>
            <person name="Abedin M."/>
            <person name="Chapman J."/>
            <person name="Fairclough S."/>
            <person name="Hellsten U."/>
            <person name="Isogai Y."/>
            <person name="Letunic I."/>
            <person name="Marr M."/>
            <person name="Pincus D."/>
            <person name="Putnam N."/>
            <person name="Rokas A."/>
            <person name="Wright K.J."/>
            <person name="Zuzow R."/>
            <person name="Dirks W."/>
            <person name="Good M."/>
            <person name="Goodstein D."/>
            <person name="Lemons D."/>
            <person name="Li W."/>
            <person name="Lyons J.B."/>
            <person name="Morris A."/>
            <person name="Nichols S."/>
            <person name="Richter D.J."/>
            <person name="Salamov A."/>
            <person name="Bork P."/>
            <person name="Lim W.A."/>
            <person name="Manning G."/>
            <person name="Miller W.T."/>
            <person name="McGinnis W."/>
            <person name="Shapiro H."/>
            <person name="Tjian R."/>
            <person name="Grigoriev I.V."/>
            <person name="Rokhsar D."/>
        </authorList>
    </citation>
    <scope>NUCLEOTIDE SEQUENCE [LARGE SCALE GENOMIC DNA]</scope>
    <source>
        <strain evidence="7">MX1 / ATCC 50154</strain>
    </source>
</reference>
<evidence type="ECO:0000313" key="6">
    <source>
        <dbReference type="EMBL" id="EDQ92571.1"/>
    </source>
</evidence>
<evidence type="ECO:0000313" key="7">
    <source>
        <dbReference type="Proteomes" id="UP000001357"/>
    </source>
</evidence>
<feature type="transmembrane region" description="Helical" evidence="5">
    <location>
        <begin position="49"/>
        <end position="71"/>
    </location>
</feature>
<evidence type="ECO:0000256" key="5">
    <source>
        <dbReference type="SAM" id="Phobius"/>
    </source>
</evidence>
<dbReference type="PANTHER" id="PTHR13531:SF6">
    <property type="entry name" value="TMEM (HUMAN TRANSMEMBRANE PROTEIN) HOMOLOG"/>
    <property type="match status" value="1"/>
</dbReference>
<evidence type="ECO:0000256" key="2">
    <source>
        <dbReference type="ARBA" id="ARBA00022692"/>
    </source>
</evidence>
<protein>
    <submittedName>
        <fullName evidence="6">Uncharacterized protein</fullName>
    </submittedName>
</protein>
<dbReference type="Proteomes" id="UP000001357">
    <property type="component" value="Unassembled WGS sequence"/>
</dbReference>
<keyword evidence="7" id="KW-1185">Reference proteome</keyword>
<keyword evidence="3 5" id="KW-1133">Transmembrane helix</keyword>
<evidence type="ECO:0000256" key="3">
    <source>
        <dbReference type="ARBA" id="ARBA00022989"/>
    </source>
</evidence>
<keyword evidence="2 5" id="KW-0812">Transmembrane</keyword>
<accession>A9UQC2</accession>
<evidence type="ECO:0000256" key="4">
    <source>
        <dbReference type="ARBA" id="ARBA00023136"/>
    </source>
</evidence>
<dbReference type="InterPro" id="IPR019184">
    <property type="entry name" value="Uncharacterised_TM-17"/>
</dbReference>
<dbReference type="GO" id="GO:0035869">
    <property type="term" value="C:ciliary transition zone"/>
    <property type="evidence" value="ECO:0000318"/>
    <property type="project" value="GO_Central"/>
</dbReference>
<name>A9UQC2_MONBE</name>
<sequence length="174" mass="19460">MPHVRLAAHEAQDPVFFTSIVGVVLYALVIPIEMIRLYLGYRGNLSESVIALTSFLIASAVFEFPLLIFILLRNEVVPFEMASDVVLLIFVAGIHESGHSANLSKSSQKTIKTRPVANQLDAWSQRQRHQHQHQPAGRALTRTRFISLHLAAPGTSGCSSLWVKFIRSHYNETK</sequence>
<comment type="subcellular location">
    <subcellularLocation>
        <location evidence="1">Membrane</location>
        <topology evidence="1">Multi-pass membrane protein</topology>
    </subcellularLocation>
</comment>
<proteinExistence type="predicted"/>
<organism evidence="6 7">
    <name type="scientific">Monosiga brevicollis</name>
    <name type="common">Choanoflagellate</name>
    <dbReference type="NCBI Taxonomy" id="81824"/>
    <lineage>
        <taxon>Eukaryota</taxon>
        <taxon>Choanoflagellata</taxon>
        <taxon>Craspedida</taxon>
        <taxon>Salpingoecidae</taxon>
        <taxon>Monosiga</taxon>
    </lineage>
</organism>